<gene>
    <name evidence="3" type="ORF">EJB05_12720</name>
</gene>
<keyword evidence="4" id="KW-1185">Reference proteome</keyword>
<proteinExistence type="predicted"/>
<protein>
    <recommendedName>
        <fullName evidence="2">Transposase-associated domain-containing protein</fullName>
    </recommendedName>
</protein>
<dbReference type="EMBL" id="RWGY01000007">
    <property type="protein sequence ID" value="TVU39307.1"/>
    <property type="molecule type" value="Genomic_DNA"/>
</dbReference>
<comment type="caution">
    <text evidence="3">The sequence shown here is derived from an EMBL/GenBank/DDBJ whole genome shotgun (WGS) entry which is preliminary data.</text>
</comment>
<reference evidence="3 4" key="1">
    <citation type="journal article" date="2019" name="Sci. Rep.">
        <title>A high-quality genome of Eragrostis curvula grass provides insights into Poaceae evolution and supports new strategies to enhance forage quality.</title>
        <authorList>
            <person name="Carballo J."/>
            <person name="Santos B.A.C.M."/>
            <person name="Zappacosta D."/>
            <person name="Garbus I."/>
            <person name="Selva J.P."/>
            <person name="Gallo C.A."/>
            <person name="Diaz A."/>
            <person name="Albertini E."/>
            <person name="Caccamo M."/>
            <person name="Echenique V."/>
        </authorList>
    </citation>
    <scope>NUCLEOTIDE SEQUENCE [LARGE SCALE GENOMIC DNA]</scope>
    <source>
        <strain evidence="4">cv. Victoria</strain>
        <tissue evidence="3">Leaf</tissue>
    </source>
</reference>
<accession>A0A5J9VUK2</accession>
<sequence>FNIGISFMSVDDRSWMYEGWNDNGCHSEEWARNTNAFLDRAFSGVPNGENCGIVCPCAECRNRVRRRKSARTFGSANGVETPEETLSRIAYGGFGGRINVTTSDAGNGLGAPSDPSASGGGNYSPPQVDNFSF</sequence>
<feature type="compositionally biased region" description="Polar residues" evidence="1">
    <location>
        <begin position="124"/>
        <end position="133"/>
    </location>
</feature>
<feature type="domain" description="Transposase-associated" evidence="2">
    <location>
        <begin position="13"/>
        <end position="68"/>
    </location>
</feature>
<evidence type="ECO:0000256" key="1">
    <source>
        <dbReference type="SAM" id="MobiDB-lite"/>
    </source>
</evidence>
<feature type="region of interest" description="Disordered" evidence="1">
    <location>
        <begin position="102"/>
        <end position="133"/>
    </location>
</feature>
<feature type="non-terminal residue" evidence="3">
    <location>
        <position position="1"/>
    </location>
</feature>
<evidence type="ECO:0000313" key="3">
    <source>
        <dbReference type="EMBL" id="TVU39307.1"/>
    </source>
</evidence>
<dbReference type="Pfam" id="PF13963">
    <property type="entry name" value="Transpos_assoc"/>
    <property type="match status" value="1"/>
</dbReference>
<name>A0A5J9VUK2_9POAL</name>
<dbReference type="OrthoDB" id="671800at2759"/>
<evidence type="ECO:0000313" key="4">
    <source>
        <dbReference type="Proteomes" id="UP000324897"/>
    </source>
</evidence>
<evidence type="ECO:0000259" key="2">
    <source>
        <dbReference type="Pfam" id="PF13963"/>
    </source>
</evidence>
<organism evidence="3 4">
    <name type="scientific">Eragrostis curvula</name>
    <name type="common">weeping love grass</name>
    <dbReference type="NCBI Taxonomy" id="38414"/>
    <lineage>
        <taxon>Eukaryota</taxon>
        <taxon>Viridiplantae</taxon>
        <taxon>Streptophyta</taxon>
        <taxon>Embryophyta</taxon>
        <taxon>Tracheophyta</taxon>
        <taxon>Spermatophyta</taxon>
        <taxon>Magnoliopsida</taxon>
        <taxon>Liliopsida</taxon>
        <taxon>Poales</taxon>
        <taxon>Poaceae</taxon>
        <taxon>PACMAD clade</taxon>
        <taxon>Chloridoideae</taxon>
        <taxon>Eragrostideae</taxon>
        <taxon>Eragrostidinae</taxon>
        <taxon>Eragrostis</taxon>
    </lineage>
</organism>
<dbReference type="InterPro" id="IPR029480">
    <property type="entry name" value="Transpos_assoc"/>
</dbReference>
<dbReference type="AlphaFoldDB" id="A0A5J9VUK2"/>
<dbReference type="Proteomes" id="UP000324897">
    <property type="component" value="Chromosome 4"/>
</dbReference>
<dbReference type="Gramene" id="TVU39307">
    <property type="protein sequence ID" value="TVU39307"/>
    <property type="gene ID" value="EJB05_12720"/>
</dbReference>